<name>A0ABW1RXR8_9LACO</name>
<dbReference type="SUPFAM" id="SSF47413">
    <property type="entry name" value="lambda repressor-like DNA-binding domains"/>
    <property type="match status" value="1"/>
</dbReference>
<proteinExistence type="predicted"/>
<comment type="caution">
    <text evidence="1">The sequence shown here is derived from an EMBL/GenBank/DDBJ whole genome shotgun (WGS) entry which is preliminary data.</text>
</comment>
<protein>
    <submittedName>
        <fullName evidence="1">Helix-turn-helix transcriptional regulator</fullName>
    </submittedName>
</protein>
<organism evidence="1 2">
    <name type="scientific">Lactiplantibacillus daowaiensis</name>
    <dbReference type="NCBI Taxonomy" id="2559918"/>
    <lineage>
        <taxon>Bacteria</taxon>
        <taxon>Bacillati</taxon>
        <taxon>Bacillota</taxon>
        <taxon>Bacilli</taxon>
        <taxon>Lactobacillales</taxon>
        <taxon>Lactobacillaceae</taxon>
        <taxon>Lactiplantibacillus</taxon>
    </lineage>
</organism>
<dbReference type="EMBL" id="JBHSSC010000009">
    <property type="protein sequence ID" value="MFC6180315.1"/>
    <property type="molecule type" value="Genomic_DNA"/>
</dbReference>
<dbReference type="Proteomes" id="UP001596282">
    <property type="component" value="Unassembled WGS sequence"/>
</dbReference>
<sequence>MKGDFMQGKFQPSVSAFIGPMLSDAMKHNNIGTQELAERLHFTPSYISKVKRDKARLQVTAVVDYLEALPEQNQFFAIDAANKLVGITTPVIDGDRIMKEPLAMAVKTMPELSEAMAAIQDSLDELTIPKEDLRPEDFEDPTKLVGECFDAVLYLLNLIAYVCRGFNFSMQDELSERMQLWVRKDIIKNRRE</sequence>
<dbReference type="RefSeq" id="WP_223876595.1">
    <property type="nucleotide sequence ID" value="NZ_BJDJ01000003.1"/>
</dbReference>
<reference evidence="2" key="1">
    <citation type="journal article" date="2019" name="Int. J. Syst. Evol. Microbiol.">
        <title>The Global Catalogue of Microorganisms (GCM) 10K type strain sequencing project: providing services to taxonomists for standard genome sequencing and annotation.</title>
        <authorList>
            <consortium name="The Broad Institute Genomics Platform"/>
            <consortium name="The Broad Institute Genome Sequencing Center for Infectious Disease"/>
            <person name="Wu L."/>
            <person name="Ma J."/>
        </authorList>
    </citation>
    <scope>NUCLEOTIDE SEQUENCE [LARGE SCALE GENOMIC DNA]</scope>
    <source>
        <strain evidence="2">CCM 8933</strain>
    </source>
</reference>
<keyword evidence="2" id="KW-1185">Reference proteome</keyword>
<accession>A0ABW1RXR8</accession>
<dbReference type="InterPro" id="IPR001387">
    <property type="entry name" value="Cro/C1-type_HTH"/>
</dbReference>
<evidence type="ECO:0000313" key="2">
    <source>
        <dbReference type="Proteomes" id="UP001596282"/>
    </source>
</evidence>
<dbReference type="CDD" id="cd00093">
    <property type="entry name" value="HTH_XRE"/>
    <property type="match status" value="1"/>
</dbReference>
<evidence type="ECO:0000313" key="1">
    <source>
        <dbReference type="EMBL" id="MFC6180315.1"/>
    </source>
</evidence>
<dbReference type="InterPro" id="IPR010982">
    <property type="entry name" value="Lambda_DNA-bd_dom_sf"/>
</dbReference>
<gene>
    <name evidence="1" type="ORF">ACFP5Y_03645</name>
</gene>